<keyword evidence="7 11" id="KW-0472">Membrane</keyword>
<dbReference type="Pfam" id="PF22614">
    <property type="entry name" value="Slo-like_RCK"/>
    <property type="match status" value="1"/>
</dbReference>
<name>A0A2R5G7Z1_9STRA</name>
<dbReference type="GO" id="GO:0006813">
    <property type="term" value="P:potassium ion transport"/>
    <property type="evidence" value="ECO:0007669"/>
    <property type="project" value="InterPro"/>
</dbReference>
<dbReference type="EMBL" id="BEYU01000028">
    <property type="protein sequence ID" value="GBG27176.1"/>
    <property type="molecule type" value="Genomic_DNA"/>
</dbReference>
<dbReference type="InterPro" id="IPR010420">
    <property type="entry name" value="CASTOR/POLLUX/SYM8_dom"/>
</dbReference>
<dbReference type="InParanoid" id="A0A2R5G7Z1"/>
<comment type="subcellular location">
    <subcellularLocation>
        <location evidence="1">Nucleus membrane</location>
        <topology evidence="1">Multi-pass membrane protein</topology>
    </subcellularLocation>
</comment>
<sequence length="1134" mass="125231">MTRPLPFGWRQALLSALALVYIAWSEMERQRLTQAVTKLQVSRKKLSKAAAGTPAPECLATYGDTAADGGTGATPNLEPDDEEFEHGLVYAMRVAKNIPGDVYLHGIVFLIVFGWLVRFVWNELALVSSNRIQEQGDAADEDDHDMFASGAQRKRPKSVEQRRIRERIHETLTFSLREFVFYRMDYLLSTWSSAKPVALLLATYLLIMAGATLYYSLSSSSDVTYSESVWVAWTFVADPGTHAEERGSAERFVALLLTIGGMLIFALMIGIIADGVSDLLDDLKKGRSRVIESGHTLVLGWSDKVIPTIRELAIANESEGGGVVVLLCERQKEEMEAELASALTDETLYETKVVCRSGSPLIMTDLLKVSAQTAKAVIVLSDPEVDADESDARAVRIVMSLTGIDVRCHIVVEMCDVDNRELVLLVGKGNVETVVAHDIIGRLMIQCARQPGLAQILEQLLGFAGDEFYLEEWPQLVGKTFLDASFAFDQAVPIGVKPADPEAAERQMQMLKRLDTPPLSPARSRGSHESARPSSSRFPLPPGRQQQQKSDSRGHRSSSDPTTSSFFDVDGHRAQPVASVSSTAAAAVAAAAAKKEGEASDSDSDSGSSSDETAPSPPVAPINPLNVAKRTISINSARSSTRSRGGSLSSVFGTGPRTVLLNPPDGYILQKGDQIVVIAEDDDSYDASSDGDPVCEAAQRARFSVNAQHPMHFVRKSERLLFCGWRRDMDDMISELDKLVVKNSELVLMSTIPIKTRLRRFKDANKVDLASLRNLRIIHEEGNPVLRRHLEKLDLKDFSSILILADEAFETNMQTADSRSLASMLLIRDIIEKRHMQALADIGDLDAGTMLEPLPIIARSPSSPAPRRHVGLKEFQELQGQQKQEFSPSEPEVLRTRKDSGTWTREGAKASDRTFPENDERKRAATPLQKTGNGVSDRSLRTSDGDEDEDDDDQLNEMISGIQQGKLRTPAEAAQHRLQRQSTAEVRQSIKRTWCPREHQSEREDPDTIIISEILDSRTKSLISVAEVSDYVMSNEIVACAMAMVSEDRSINIVLTELLSASGCEIQVRSCLEYCEAGEVLDWWTVMARARKRCEVAVGYRPRDYTEALINPRKKSKLRVWARGDSIVVLTHCP</sequence>
<feature type="compositionally biased region" description="Low complexity" evidence="10">
    <location>
        <begin position="636"/>
        <end position="650"/>
    </location>
</feature>
<dbReference type="PANTHER" id="PTHR31563:SF10">
    <property type="entry name" value="ION CHANNEL POLLUX-RELATED"/>
    <property type="match status" value="1"/>
</dbReference>
<dbReference type="PROSITE" id="PS51201">
    <property type="entry name" value="RCK_N"/>
    <property type="match status" value="1"/>
</dbReference>
<evidence type="ECO:0000256" key="9">
    <source>
        <dbReference type="ARBA" id="ARBA00023303"/>
    </source>
</evidence>
<feature type="compositionally biased region" description="Basic and acidic residues" evidence="10">
    <location>
        <begin position="892"/>
        <end position="923"/>
    </location>
</feature>
<dbReference type="Pfam" id="PF06241">
    <property type="entry name" value="Castor_Poll_mid"/>
    <property type="match status" value="1"/>
</dbReference>
<keyword evidence="12" id="KW-0732">Signal</keyword>
<dbReference type="SUPFAM" id="SSF51735">
    <property type="entry name" value="NAD(P)-binding Rossmann-fold domains"/>
    <property type="match status" value="1"/>
</dbReference>
<organism evidence="14 15">
    <name type="scientific">Hondaea fermentalgiana</name>
    <dbReference type="NCBI Taxonomy" id="2315210"/>
    <lineage>
        <taxon>Eukaryota</taxon>
        <taxon>Sar</taxon>
        <taxon>Stramenopiles</taxon>
        <taxon>Bigyra</taxon>
        <taxon>Labyrinthulomycetes</taxon>
        <taxon>Thraustochytrida</taxon>
        <taxon>Thraustochytriidae</taxon>
        <taxon>Hondaea</taxon>
    </lineage>
</organism>
<dbReference type="GO" id="GO:0034220">
    <property type="term" value="P:monoatomic ion transmembrane transport"/>
    <property type="evidence" value="ECO:0007669"/>
    <property type="project" value="UniProtKB-KW"/>
</dbReference>
<protein>
    <submittedName>
        <fullName evidence="14">Ion channel CASTOR</fullName>
    </submittedName>
</protein>
<evidence type="ECO:0000256" key="10">
    <source>
        <dbReference type="SAM" id="MobiDB-lite"/>
    </source>
</evidence>
<feature type="chain" id="PRO_5015354248" evidence="12">
    <location>
        <begin position="26"/>
        <end position="1134"/>
    </location>
</feature>
<keyword evidence="3" id="KW-0813">Transport</keyword>
<gene>
    <name evidence="14" type="ORF">FCC1311_033992</name>
</gene>
<dbReference type="SUPFAM" id="SSF81324">
    <property type="entry name" value="Voltage-gated potassium channels"/>
    <property type="match status" value="1"/>
</dbReference>
<feature type="transmembrane region" description="Helical" evidence="11">
    <location>
        <begin position="197"/>
        <end position="217"/>
    </location>
</feature>
<feature type="transmembrane region" description="Helical" evidence="11">
    <location>
        <begin position="252"/>
        <end position="273"/>
    </location>
</feature>
<keyword evidence="8" id="KW-0539">Nucleus</keyword>
<dbReference type="GO" id="GO:0031965">
    <property type="term" value="C:nuclear membrane"/>
    <property type="evidence" value="ECO:0007669"/>
    <property type="project" value="UniProtKB-SubCell"/>
</dbReference>
<comment type="caution">
    <text evidence="14">The sequence shown here is derived from an EMBL/GenBank/DDBJ whole genome shotgun (WGS) entry which is preliminary data.</text>
</comment>
<evidence type="ECO:0000256" key="1">
    <source>
        <dbReference type="ARBA" id="ARBA00004232"/>
    </source>
</evidence>
<dbReference type="InterPro" id="IPR036291">
    <property type="entry name" value="NAD(P)-bd_dom_sf"/>
</dbReference>
<evidence type="ECO:0000256" key="11">
    <source>
        <dbReference type="SAM" id="Phobius"/>
    </source>
</evidence>
<keyword evidence="6" id="KW-0406">Ion transport</keyword>
<keyword evidence="5 11" id="KW-1133">Transmembrane helix</keyword>
<evidence type="ECO:0000256" key="5">
    <source>
        <dbReference type="ARBA" id="ARBA00022989"/>
    </source>
</evidence>
<evidence type="ECO:0000313" key="15">
    <source>
        <dbReference type="Proteomes" id="UP000241890"/>
    </source>
</evidence>
<dbReference type="InterPro" id="IPR044849">
    <property type="entry name" value="CASTOR/POLLUX/SYM8-like"/>
</dbReference>
<feature type="region of interest" description="Disordered" evidence="10">
    <location>
        <begin position="878"/>
        <end position="953"/>
    </location>
</feature>
<dbReference type="InterPro" id="IPR003148">
    <property type="entry name" value="RCK_N"/>
</dbReference>
<evidence type="ECO:0000259" key="13">
    <source>
        <dbReference type="PROSITE" id="PS51201"/>
    </source>
</evidence>
<dbReference type="AlphaFoldDB" id="A0A2R5G7Z1"/>
<dbReference type="OrthoDB" id="414047at2759"/>
<comment type="similarity">
    <text evidence="2">Belongs to the castor/pollux (TC 1.A.1.23) family.</text>
</comment>
<dbReference type="PANTHER" id="PTHR31563">
    <property type="entry name" value="ION CHANNEL POLLUX-RELATED"/>
    <property type="match status" value="1"/>
</dbReference>
<keyword evidence="4 11" id="KW-0812">Transmembrane</keyword>
<dbReference type="Gene3D" id="3.40.50.720">
    <property type="entry name" value="NAD(P)-binding Rossmann-like Domain"/>
    <property type="match status" value="1"/>
</dbReference>
<feature type="region of interest" description="Disordered" evidence="10">
    <location>
        <begin position="515"/>
        <end position="569"/>
    </location>
</feature>
<accession>A0A2R5G7Z1</accession>
<dbReference type="Proteomes" id="UP000241890">
    <property type="component" value="Unassembled WGS sequence"/>
</dbReference>
<keyword evidence="15" id="KW-1185">Reference proteome</keyword>
<proteinExistence type="inferred from homology"/>
<feature type="transmembrane region" description="Helical" evidence="11">
    <location>
        <begin position="102"/>
        <end position="121"/>
    </location>
</feature>
<feature type="signal peptide" evidence="12">
    <location>
        <begin position="1"/>
        <end position="25"/>
    </location>
</feature>
<reference evidence="14 15" key="1">
    <citation type="submission" date="2017-12" db="EMBL/GenBank/DDBJ databases">
        <title>Sequencing, de novo assembly and annotation of complete genome of a new Thraustochytrid species, strain FCC1311.</title>
        <authorList>
            <person name="Sedici K."/>
            <person name="Godart F."/>
            <person name="Aiese Cigliano R."/>
            <person name="Sanseverino W."/>
            <person name="Barakat M."/>
            <person name="Ortet P."/>
            <person name="Marechal E."/>
            <person name="Cagnac O."/>
            <person name="Amato A."/>
        </authorList>
    </citation>
    <scope>NUCLEOTIDE SEQUENCE [LARGE SCALE GENOMIC DNA]</scope>
</reference>
<feature type="compositionally biased region" description="Polar residues" evidence="10">
    <location>
        <begin position="878"/>
        <end position="887"/>
    </location>
</feature>
<evidence type="ECO:0000256" key="3">
    <source>
        <dbReference type="ARBA" id="ARBA00022448"/>
    </source>
</evidence>
<evidence type="ECO:0000256" key="7">
    <source>
        <dbReference type="ARBA" id="ARBA00023136"/>
    </source>
</evidence>
<feature type="region of interest" description="Disordered" evidence="10">
    <location>
        <begin position="594"/>
        <end position="655"/>
    </location>
</feature>
<evidence type="ECO:0000256" key="4">
    <source>
        <dbReference type="ARBA" id="ARBA00022692"/>
    </source>
</evidence>
<evidence type="ECO:0000256" key="2">
    <source>
        <dbReference type="ARBA" id="ARBA00008577"/>
    </source>
</evidence>
<feature type="domain" description="RCK N-terminal" evidence="13">
    <location>
        <begin position="293"/>
        <end position="435"/>
    </location>
</feature>
<evidence type="ECO:0000313" key="14">
    <source>
        <dbReference type="EMBL" id="GBG27176.1"/>
    </source>
</evidence>
<evidence type="ECO:0000256" key="6">
    <source>
        <dbReference type="ARBA" id="ARBA00023065"/>
    </source>
</evidence>
<evidence type="ECO:0000256" key="12">
    <source>
        <dbReference type="SAM" id="SignalP"/>
    </source>
</evidence>
<evidence type="ECO:0000256" key="8">
    <source>
        <dbReference type="ARBA" id="ARBA00023242"/>
    </source>
</evidence>
<keyword evidence="9" id="KW-0407">Ion channel</keyword>
<feature type="compositionally biased region" description="Low complexity" evidence="10">
    <location>
        <begin position="559"/>
        <end position="568"/>
    </location>
</feature>